<organism evidence="1 2">
    <name type="scientific">Ascodesmis nigricans</name>
    <dbReference type="NCBI Taxonomy" id="341454"/>
    <lineage>
        <taxon>Eukaryota</taxon>
        <taxon>Fungi</taxon>
        <taxon>Dikarya</taxon>
        <taxon>Ascomycota</taxon>
        <taxon>Pezizomycotina</taxon>
        <taxon>Pezizomycetes</taxon>
        <taxon>Pezizales</taxon>
        <taxon>Ascodesmidaceae</taxon>
        <taxon>Ascodesmis</taxon>
    </lineage>
</organism>
<protein>
    <submittedName>
        <fullName evidence="1">Uncharacterized protein</fullName>
    </submittedName>
</protein>
<evidence type="ECO:0000313" key="2">
    <source>
        <dbReference type="Proteomes" id="UP000298138"/>
    </source>
</evidence>
<reference evidence="1 2" key="1">
    <citation type="submission" date="2019-04" db="EMBL/GenBank/DDBJ databases">
        <title>Comparative genomics and transcriptomics to analyze fruiting body development in filamentous ascomycetes.</title>
        <authorList>
            <consortium name="DOE Joint Genome Institute"/>
            <person name="Lutkenhaus R."/>
            <person name="Traeger S."/>
            <person name="Breuer J."/>
            <person name="Kuo A."/>
            <person name="Lipzen A."/>
            <person name="Pangilinan J."/>
            <person name="Dilworth D."/>
            <person name="Sandor L."/>
            <person name="Poggeler S."/>
            <person name="Barry K."/>
            <person name="Grigoriev I.V."/>
            <person name="Nowrousian M."/>
        </authorList>
    </citation>
    <scope>NUCLEOTIDE SEQUENCE [LARGE SCALE GENOMIC DNA]</scope>
    <source>
        <strain evidence="1 2">CBS 389.68</strain>
    </source>
</reference>
<dbReference type="InParanoid" id="A0A4S2MM25"/>
<dbReference type="AlphaFoldDB" id="A0A4S2MM25"/>
<sequence length="150" mass="17113">MLSALYILQRASFISFGAFPGVACQLRHKLNHSISTAHNHQLQYITPPQRHLRRILCLQCDDTPQCSSPRAPRDLSCATCLTPYCYTSVTAISFTVARRDGVWKQQSRPAHTWTYCPAYQVDWVIWHRPCFGHLPVWIMTVGEVEIRVGG</sequence>
<proteinExistence type="predicted"/>
<keyword evidence="2" id="KW-1185">Reference proteome</keyword>
<evidence type="ECO:0000313" key="1">
    <source>
        <dbReference type="EMBL" id="TGZ78136.1"/>
    </source>
</evidence>
<gene>
    <name evidence="1" type="ORF">EX30DRAFT_167601</name>
</gene>
<dbReference type="EMBL" id="ML220145">
    <property type="protein sequence ID" value="TGZ78136.1"/>
    <property type="molecule type" value="Genomic_DNA"/>
</dbReference>
<name>A0A4S2MM25_9PEZI</name>
<accession>A0A4S2MM25</accession>
<dbReference type="Proteomes" id="UP000298138">
    <property type="component" value="Unassembled WGS sequence"/>
</dbReference>